<dbReference type="OrthoDB" id="2942094at2759"/>
<evidence type="ECO:0000313" key="2">
    <source>
        <dbReference type="Proteomes" id="UP000077266"/>
    </source>
</evidence>
<keyword evidence="2" id="KW-1185">Reference proteome</keyword>
<dbReference type="STRING" id="1314781.A0A165EIQ5"/>
<gene>
    <name evidence="1" type="ORF">EXIGLDRAFT_724171</name>
</gene>
<evidence type="ECO:0000313" key="1">
    <source>
        <dbReference type="EMBL" id="KZV87028.1"/>
    </source>
</evidence>
<sequence length="356" mass="40037">MTTFLTLPTDVRDVIIERVLLARNPAPQSVAEASSRRYHPSSVDGRYYDGSTLVRLSRARIVPNDRGLLLTNRQLSLETKAAITHLRASGRLEHLIDVMIVDDEELLPTWLCVPAATRTLDRLLMTFRVFGARRRARPSAYRWYASPRVIMHGFLFLIQHFLLVAPGNVAVQSLMLDFSDGPEGYPPDIAAADWLAMHDEYTHGIPNEADVTPIVPRPRWIGDMVAEYVATCLTMTYQAARYGVLLYERLGTITFTANGEQLVRHDVGLTIAPLSFTDAFETFGHVDVRMDRISAFWIWKTAALQSRRAFGLSTASPVAHRQPGRASTAGRPPARPQWLSRVIEAARHFGLRSPWH</sequence>
<dbReference type="Proteomes" id="UP000077266">
    <property type="component" value="Unassembled WGS sequence"/>
</dbReference>
<organism evidence="1 2">
    <name type="scientific">Exidia glandulosa HHB12029</name>
    <dbReference type="NCBI Taxonomy" id="1314781"/>
    <lineage>
        <taxon>Eukaryota</taxon>
        <taxon>Fungi</taxon>
        <taxon>Dikarya</taxon>
        <taxon>Basidiomycota</taxon>
        <taxon>Agaricomycotina</taxon>
        <taxon>Agaricomycetes</taxon>
        <taxon>Auriculariales</taxon>
        <taxon>Exidiaceae</taxon>
        <taxon>Exidia</taxon>
    </lineage>
</organism>
<name>A0A165EIQ5_EXIGL</name>
<protein>
    <submittedName>
        <fullName evidence="1">Uncharacterized protein</fullName>
    </submittedName>
</protein>
<reference evidence="1 2" key="1">
    <citation type="journal article" date="2016" name="Mol. Biol. Evol.">
        <title>Comparative Genomics of Early-Diverging Mushroom-Forming Fungi Provides Insights into the Origins of Lignocellulose Decay Capabilities.</title>
        <authorList>
            <person name="Nagy L.G."/>
            <person name="Riley R."/>
            <person name="Tritt A."/>
            <person name="Adam C."/>
            <person name="Daum C."/>
            <person name="Floudas D."/>
            <person name="Sun H."/>
            <person name="Yadav J.S."/>
            <person name="Pangilinan J."/>
            <person name="Larsson K.H."/>
            <person name="Matsuura K."/>
            <person name="Barry K."/>
            <person name="Labutti K."/>
            <person name="Kuo R."/>
            <person name="Ohm R.A."/>
            <person name="Bhattacharya S.S."/>
            <person name="Shirouzu T."/>
            <person name="Yoshinaga Y."/>
            <person name="Martin F.M."/>
            <person name="Grigoriev I.V."/>
            <person name="Hibbett D.S."/>
        </authorList>
    </citation>
    <scope>NUCLEOTIDE SEQUENCE [LARGE SCALE GENOMIC DNA]</scope>
    <source>
        <strain evidence="1 2">HHB12029</strain>
    </source>
</reference>
<proteinExistence type="predicted"/>
<dbReference type="InParanoid" id="A0A165EIQ5"/>
<accession>A0A165EIQ5</accession>
<dbReference type="AlphaFoldDB" id="A0A165EIQ5"/>
<dbReference type="EMBL" id="KV426138">
    <property type="protein sequence ID" value="KZV87028.1"/>
    <property type="molecule type" value="Genomic_DNA"/>
</dbReference>